<keyword evidence="1" id="KW-1133">Transmembrane helix</keyword>
<organism evidence="3 4">
    <name type="scientific">Terasakiispira papahanaumokuakeensis</name>
    <dbReference type="NCBI Taxonomy" id="197479"/>
    <lineage>
        <taxon>Bacteria</taxon>
        <taxon>Pseudomonadati</taxon>
        <taxon>Pseudomonadota</taxon>
        <taxon>Gammaproteobacteria</taxon>
        <taxon>Oceanospirillales</taxon>
        <taxon>Terasakiispira</taxon>
    </lineage>
</organism>
<dbReference type="AlphaFoldDB" id="A0A1E2VE33"/>
<protein>
    <recommendedName>
        <fullName evidence="2">DUF58 domain-containing protein</fullName>
    </recommendedName>
</protein>
<reference evidence="3 4" key="1">
    <citation type="submission" date="2016-08" db="EMBL/GenBank/DDBJ databases">
        <authorList>
            <person name="Seilhamer J.J."/>
        </authorList>
    </citation>
    <scope>NUCLEOTIDE SEQUENCE [LARGE SCALE GENOMIC DNA]</scope>
    <source>
        <strain evidence="3 4">PH27A</strain>
    </source>
</reference>
<dbReference type="STRING" id="197479.BFW38_02030"/>
<dbReference type="InterPro" id="IPR036465">
    <property type="entry name" value="vWFA_dom_sf"/>
</dbReference>
<dbReference type="PANTHER" id="PTHR33608:SF3">
    <property type="entry name" value="SLR2013 PROTEIN"/>
    <property type="match status" value="1"/>
</dbReference>
<evidence type="ECO:0000313" key="4">
    <source>
        <dbReference type="Proteomes" id="UP000094291"/>
    </source>
</evidence>
<keyword evidence="4" id="KW-1185">Reference proteome</keyword>
<feature type="transmembrane region" description="Helical" evidence="1">
    <location>
        <begin position="7"/>
        <end position="27"/>
    </location>
</feature>
<feature type="transmembrane region" description="Helical" evidence="1">
    <location>
        <begin position="39"/>
        <end position="58"/>
    </location>
</feature>
<evidence type="ECO:0000256" key="1">
    <source>
        <dbReference type="SAM" id="Phobius"/>
    </source>
</evidence>
<feature type="domain" description="DUF58" evidence="2">
    <location>
        <begin position="206"/>
        <end position="371"/>
    </location>
</feature>
<evidence type="ECO:0000259" key="2">
    <source>
        <dbReference type="Pfam" id="PF01882"/>
    </source>
</evidence>
<evidence type="ECO:0000313" key="3">
    <source>
        <dbReference type="EMBL" id="ODC05122.1"/>
    </source>
</evidence>
<keyword evidence="1" id="KW-0472">Membrane</keyword>
<comment type="caution">
    <text evidence="3">The sequence shown here is derived from an EMBL/GenBank/DDBJ whole genome shotgun (WGS) entry which is preliminary data.</text>
</comment>
<dbReference type="EMBL" id="MDTQ01000001">
    <property type="protein sequence ID" value="ODC05122.1"/>
    <property type="molecule type" value="Genomic_DNA"/>
</dbReference>
<dbReference type="Pfam" id="PF01882">
    <property type="entry name" value="DUF58"/>
    <property type="match status" value="1"/>
</dbReference>
<dbReference type="PANTHER" id="PTHR33608">
    <property type="entry name" value="BLL2464 PROTEIN"/>
    <property type="match status" value="1"/>
</dbReference>
<keyword evidence="1" id="KW-0812">Transmembrane</keyword>
<dbReference type="SUPFAM" id="SSF53300">
    <property type="entry name" value="vWA-like"/>
    <property type="match status" value="1"/>
</dbReference>
<sequence length="445" mass="50114">MLPGRGLYKGLGLLLALALLQMCYQWLLQDPIDGSKGWWWGGAIGAALFALLDALRLFRGPIPAVSRQLPGNLALGSTAYIRLCFEHRGSGELTLSYIDHYPDAVSCLDPLPARLTLADGGQARIEYRVCPVHRGDAHFGGISLRVRSPWGLWQRQVHIEADQSVKIYPNFMALAGLGFLGHEQRIAHVGAHLTQRRGSGLEFHQLREYQRGDEIRQIDWKATARQQRLISREYQDERDQQILFMLDSGRRMRPLDGELSHFDHALNALLLSAYMALEMGDSVGVFSISGHFDHNRWIRPVKGKQGINRLLNSLYDLQSSAEASDLLQAAQSLMQRQQKRALVVIVSNVRDDDADELMMAVKLLSQRHLVMLACLRESFLDQPLSAEASPDEALDYCARQLYREQRGQLIRALKAHGALVVDAVPQRMHVALIEEYFALKRAGRI</sequence>
<dbReference type="Proteomes" id="UP000094291">
    <property type="component" value="Unassembled WGS sequence"/>
</dbReference>
<proteinExistence type="predicted"/>
<accession>A0A1E2VE33</accession>
<dbReference type="InterPro" id="IPR002881">
    <property type="entry name" value="DUF58"/>
</dbReference>
<name>A0A1E2VE33_9GAMM</name>
<gene>
    <name evidence="3" type="ORF">BFW38_02030</name>
</gene>